<evidence type="ECO:0000313" key="2">
    <source>
        <dbReference type="Proteomes" id="UP000257139"/>
    </source>
</evidence>
<organism evidence="1 2">
    <name type="scientific">Cupriavidus taiwanensis</name>
    <dbReference type="NCBI Taxonomy" id="164546"/>
    <lineage>
        <taxon>Bacteria</taxon>
        <taxon>Pseudomonadati</taxon>
        <taxon>Pseudomonadota</taxon>
        <taxon>Betaproteobacteria</taxon>
        <taxon>Burkholderiales</taxon>
        <taxon>Burkholderiaceae</taxon>
        <taxon>Cupriavidus</taxon>
    </lineage>
</organism>
<proteinExistence type="predicted"/>
<dbReference type="Proteomes" id="UP000257139">
    <property type="component" value="Unassembled WGS sequence"/>
</dbReference>
<evidence type="ECO:0000313" key="1">
    <source>
        <dbReference type="EMBL" id="SPC26163.1"/>
    </source>
</evidence>
<accession>A0A7Z7NQK1</accession>
<reference evidence="1 2" key="1">
    <citation type="submission" date="2018-01" db="EMBL/GenBank/DDBJ databases">
        <authorList>
            <person name="Clerissi C."/>
        </authorList>
    </citation>
    <scope>NUCLEOTIDE SEQUENCE [LARGE SCALE GENOMIC DNA]</scope>
    <source>
        <strain evidence="1">Cupriavidus taiwanensis STM 6021</strain>
    </source>
</reference>
<dbReference type="AlphaFoldDB" id="A0A7Z7NQK1"/>
<name>A0A7Z7NQK1_9BURK</name>
<protein>
    <submittedName>
        <fullName evidence="1">Uncharacterized protein</fullName>
    </submittedName>
</protein>
<gene>
    <name evidence="1" type="ORF">CBM2594_U60029</name>
</gene>
<comment type="caution">
    <text evidence="1">The sequence shown here is derived from an EMBL/GenBank/DDBJ whole genome shotgun (WGS) entry which is preliminary data.</text>
</comment>
<sequence>MPAALAKPADPVVHIITRRRRAFSTAFPKSPAPKVPLEDLLPDVDKLALTKENCA</sequence>
<dbReference type="EMBL" id="OGUU01000053">
    <property type="protein sequence ID" value="SPC26163.1"/>
    <property type="molecule type" value="Genomic_DNA"/>
</dbReference>